<proteinExistence type="predicted"/>
<dbReference type="AlphaFoldDB" id="A0A343TLF2"/>
<dbReference type="EMBL" id="CP025066">
    <property type="protein sequence ID" value="AUX09924.1"/>
    <property type="molecule type" value="Genomic_DNA"/>
</dbReference>
<name>A0A343TLF2_9EURY</name>
<evidence type="ECO:0000313" key="2">
    <source>
        <dbReference type="Proteomes" id="UP000263012"/>
    </source>
</evidence>
<organism evidence="1 2">
    <name type="scientific">Halalkaliarchaeum desulfuricum</name>
    <dbReference type="NCBI Taxonomy" id="2055893"/>
    <lineage>
        <taxon>Archaea</taxon>
        <taxon>Methanobacteriati</taxon>
        <taxon>Methanobacteriota</taxon>
        <taxon>Stenosarchaea group</taxon>
        <taxon>Halobacteria</taxon>
        <taxon>Halobacteriales</taxon>
        <taxon>Haloferacaceae</taxon>
        <taxon>Halalkaliarchaeum</taxon>
    </lineage>
</organism>
<protein>
    <submittedName>
        <fullName evidence="1">Uncharacterized protein</fullName>
    </submittedName>
</protein>
<accession>A0A343TLF2</accession>
<dbReference type="Proteomes" id="UP000263012">
    <property type="component" value="Chromosome"/>
</dbReference>
<reference evidence="2" key="1">
    <citation type="submission" date="2017-11" db="EMBL/GenBank/DDBJ databases">
        <title>Phenotypic and genomic properties of facultatively anaerobic sulfur-reducing natronoarchaea from hypersaline soda lakes.</title>
        <authorList>
            <person name="Sorokin D.Y."/>
            <person name="Kublanov I.V."/>
            <person name="Roman P."/>
            <person name="Sinninghe Damste J.S."/>
            <person name="Golyshin P.N."/>
            <person name="Rojo D."/>
            <person name="Ciordia S."/>
            <person name="Mena M.D.C."/>
            <person name="Ferrer M."/>
            <person name="Messina E."/>
            <person name="Smedile F."/>
            <person name="La Spada G."/>
            <person name="La Cono V."/>
            <person name="Yakimov M.M."/>
        </authorList>
    </citation>
    <scope>NUCLEOTIDE SEQUENCE [LARGE SCALE GENOMIC DNA]</scope>
    <source>
        <strain evidence="2">AArc-Sl</strain>
    </source>
</reference>
<evidence type="ECO:0000313" key="1">
    <source>
        <dbReference type="EMBL" id="AUX09924.1"/>
    </source>
</evidence>
<dbReference type="GeneID" id="37878657"/>
<dbReference type="KEGG" id="hdf:AArcSl_2301"/>
<dbReference type="RefSeq" id="WP_119819297.1">
    <property type="nucleotide sequence ID" value="NZ_CP025066.1"/>
</dbReference>
<keyword evidence="2" id="KW-1185">Reference proteome</keyword>
<sequence length="90" mass="10117">MIDSGDTRLKTPGTKVAQGDKDTILERHAAQVNGHDLAKCEDWEGPLTPEERRDGMSAWYTFYACENCGVEAVLPPHRWETIPCETEGQR</sequence>
<gene>
    <name evidence="1" type="ORF">AArcSl_2301</name>
</gene>